<evidence type="ECO:0000256" key="2">
    <source>
        <dbReference type="ARBA" id="ARBA00022679"/>
    </source>
</evidence>
<sequence length="979" mass="107561">MTRRLLLVTHSYSPESTAPQRRWKKFLVGLTQAGWQVEVLTPPADPRYVDASQDAEPYLTVRRTPDVSFLPDSRVGRLARAVIHAAAAVPMSMTTDTDVVVATVPALPNLVAGRLIAWVKGVPYVVEMRDAWPDLIFESASGGKIFGSIVAEAITRIQRSADQLVTVTKGFGQTLAQRDMPPVEVVSNSRSIEHIPVVAARTRQPGELNVLYLGNHGESQQLELVIEAAKLARQENPDIRVRFVGEGTQKPLLQQLNAAAGNPVETLPASFGKQTTQHYQWADTCLVTLRADWASFAHTVPSKTYELLSYGKHVTGIVCGETQAILSQAGDHEIVEDNARALADTWLRLAADPQSTPTQDAGRAWVAEHASDTAQIEKLDSVLQRNVHEHKAPSLLKRSTTAASISATAALEHLKNNRALFGLLVLRRLPQHLREPIANAASQVRGGPLDTVSAVGKAVAGRTDELKDQAIELLGKRGSDRKIVDYARVFIALGDLDTAQWLLERVRPTTKGLKAARAWMAWTCGSMEQAVELMQTAERERKTVARWSSELASFQGVKPQLETITSYKPITNRVLHVLTNSLPHTPSGYAQRSHSTMLALQELGWDVSAVTRIGWPITTGALLAEYHDVVDGIGYRRLLPTQLEAHFSERLQQNAEMLLEHVLEKRPAMLHTTTHWINAVVVEAVAKAVGIPWIYEVRGQLADTWASTRADDAVNTDYYRLFKAREQDATLAADGLVTLGEQMKHSLVQFGANEDEIVLTPNAVGGQFLETPGETTRARIKLGLDPELEYVGTVSSLVPYEGIETVVEAAATLMQNRSKLRLLIVGDGTALPNIIETAKRFGIADKIFTPGRVDRDESHLYHQALDIFVVPRISTEVTRTVTPMKSVEASASAKPVIASDLPALSELVNHGKTGLLVPAEDPVAWAEAIGSLLEDPQRAQQMGNAGREWVLEERTWQANAAKYNELYEKILLSEEQNTF</sequence>
<dbReference type="Proteomes" id="UP001501461">
    <property type="component" value="Unassembled WGS sequence"/>
</dbReference>
<dbReference type="Pfam" id="PF13692">
    <property type="entry name" value="Glyco_trans_1_4"/>
    <property type="match status" value="1"/>
</dbReference>
<dbReference type="InterPro" id="IPR028098">
    <property type="entry name" value="Glyco_trans_4-like_N"/>
</dbReference>
<evidence type="ECO:0000313" key="5">
    <source>
        <dbReference type="EMBL" id="GAA2044939.1"/>
    </source>
</evidence>
<accession>A0ABP5GHY2</accession>
<dbReference type="InterPro" id="IPR050194">
    <property type="entry name" value="Glycosyltransferase_grp1"/>
</dbReference>
<reference evidence="6" key="1">
    <citation type="journal article" date="2019" name="Int. J. Syst. Evol. Microbiol.">
        <title>The Global Catalogue of Microorganisms (GCM) 10K type strain sequencing project: providing services to taxonomists for standard genome sequencing and annotation.</title>
        <authorList>
            <consortium name="The Broad Institute Genomics Platform"/>
            <consortium name="The Broad Institute Genome Sequencing Center for Infectious Disease"/>
            <person name="Wu L."/>
            <person name="Ma J."/>
        </authorList>
    </citation>
    <scope>NUCLEOTIDE SEQUENCE [LARGE SCALE GENOMIC DNA]</scope>
    <source>
        <strain evidence="6">JCM 13595</strain>
    </source>
</reference>
<dbReference type="PANTHER" id="PTHR45947">
    <property type="entry name" value="SULFOQUINOVOSYL TRANSFERASE SQD2"/>
    <property type="match status" value="1"/>
</dbReference>
<dbReference type="InterPro" id="IPR001296">
    <property type="entry name" value="Glyco_trans_1"/>
</dbReference>
<evidence type="ECO:0008006" key="7">
    <source>
        <dbReference type="Google" id="ProtNLM"/>
    </source>
</evidence>
<dbReference type="Pfam" id="PF00534">
    <property type="entry name" value="Glycos_transf_1"/>
    <property type="match status" value="1"/>
</dbReference>
<organism evidence="5 6">
    <name type="scientific">Yaniella flava</name>
    <dbReference type="NCBI Taxonomy" id="287930"/>
    <lineage>
        <taxon>Bacteria</taxon>
        <taxon>Bacillati</taxon>
        <taxon>Actinomycetota</taxon>
        <taxon>Actinomycetes</taxon>
        <taxon>Micrococcales</taxon>
        <taxon>Micrococcaceae</taxon>
        <taxon>Yaniella</taxon>
    </lineage>
</organism>
<feature type="domain" description="Glycosyltransferase subfamily 4-like N-terminal" evidence="4">
    <location>
        <begin position="20"/>
        <end position="187"/>
    </location>
</feature>
<dbReference type="PANTHER" id="PTHR45947:SF15">
    <property type="entry name" value="TEICHURONIC ACID BIOSYNTHESIS GLYCOSYLTRANSFERASE TUAC-RELATED"/>
    <property type="match status" value="1"/>
</dbReference>
<evidence type="ECO:0000256" key="1">
    <source>
        <dbReference type="ARBA" id="ARBA00022676"/>
    </source>
</evidence>
<keyword evidence="2" id="KW-0808">Transferase</keyword>
<dbReference type="EMBL" id="BAAAMN010000057">
    <property type="protein sequence ID" value="GAA2044939.1"/>
    <property type="molecule type" value="Genomic_DNA"/>
</dbReference>
<evidence type="ECO:0000259" key="3">
    <source>
        <dbReference type="Pfam" id="PF00534"/>
    </source>
</evidence>
<dbReference type="Pfam" id="PF13579">
    <property type="entry name" value="Glyco_trans_4_4"/>
    <property type="match status" value="2"/>
</dbReference>
<dbReference type="RefSeq" id="WP_343959711.1">
    <property type="nucleotide sequence ID" value="NZ_BAAAMN010000057.1"/>
</dbReference>
<evidence type="ECO:0000313" key="6">
    <source>
        <dbReference type="Proteomes" id="UP001501461"/>
    </source>
</evidence>
<comment type="caution">
    <text evidence="5">The sequence shown here is derived from an EMBL/GenBank/DDBJ whole genome shotgun (WGS) entry which is preliminary data.</text>
</comment>
<dbReference type="Gene3D" id="3.40.50.2000">
    <property type="entry name" value="Glycogen Phosphorylase B"/>
    <property type="match status" value="4"/>
</dbReference>
<gene>
    <name evidence="5" type="ORF">GCM10009720_27330</name>
</gene>
<keyword evidence="6" id="KW-1185">Reference proteome</keyword>
<proteinExistence type="predicted"/>
<protein>
    <recommendedName>
        <fullName evidence="7">D-inositol 3-phosphate glycosyltransferase</fullName>
    </recommendedName>
</protein>
<feature type="domain" description="Glycosyltransferase subfamily 4-like N-terminal" evidence="4">
    <location>
        <begin position="588"/>
        <end position="762"/>
    </location>
</feature>
<name>A0ABP5GHY2_9MICC</name>
<dbReference type="SUPFAM" id="SSF53756">
    <property type="entry name" value="UDP-Glycosyltransferase/glycogen phosphorylase"/>
    <property type="match status" value="2"/>
</dbReference>
<evidence type="ECO:0000259" key="4">
    <source>
        <dbReference type="Pfam" id="PF13579"/>
    </source>
</evidence>
<dbReference type="CDD" id="cd03801">
    <property type="entry name" value="GT4_PimA-like"/>
    <property type="match status" value="1"/>
</dbReference>
<keyword evidence="1" id="KW-0328">Glycosyltransferase</keyword>
<feature type="domain" description="Glycosyl transferase family 1" evidence="3">
    <location>
        <begin position="777"/>
        <end position="949"/>
    </location>
</feature>